<comment type="caution">
    <text evidence="4">The sequence shown here is derived from an EMBL/GenBank/DDBJ whole genome shotgun (WGS) entry which is preliminary data.</text>
</comment>
<sequence>MPHIVYFHLKTPELGTTDQYRDFPHPKEHHLLKFSGTHFAPQRKLNFPSSTLTLIPVAASPKKKTMLSHHHIKKALPSISTFRFLTHSTHTLSPTNPLHPSHHDLSTIDCKESLLKSYTLTPPVKPWPEAGRLWDDMVEKGIVPYVFTYNMLITGFCKAGKASDGLRILEEMLEKESIANDCLWRNFFYAQSQIMLLVWIETVGSGDPKVQSIYFPVNAGDFMHLETSKTNENQIQRVHTGMELHYRSLTTAS</sequence>
<evidence type="ECO:0000313" key="4">
    <source>
        <dbReference type="EMBL" id="OVA20643.1"/>
    </source>
</evidence>
<accession>A0A200RD91</accession>
<dbReference type="PANTHER" id="PTHR47941">
    <property type="entry name" value="PENTATRICOPEPTIDE REPEAT-CONTAINING PROTEIN 3, MITOCHONDRIAL"/>
    <property type="match status" value="1"/>
</dbReference>
<dbReference type="InParanoid" id="A0A200RD91"/>
<dbReference type="STRING" id="56857.A0A200RD91"/>
<proteinExistence type="inferred from homology"/>
<dbReference type="NCBIfam" id="TIGR00756">
    <property type="entry name" value="PPR"/>
    <property type="match status" value="1"/>
</dbReference>
<dbReference type="Proteomes" id="UP000195402">
    <property type="component" value="Unassembled WGS sequence"/>
</dbReference>
<evidence type="ECO:0000256" key="3">
    <source>
        <dbReference type="PROSITE-ProRule" id="PRU00708"/>
    </source>
</evidence>
<gene>
    <name evidence="4" type="ORF">BVC80_883g15</name>
</gene>
<feature type="repeat" description="PPR" evidence="3">
    <location>
        <begin position="145"/>
        <end position="179"/>
    </location>
</feature>
<dbReference type="AlphaFoldDB" id="A0A200RD91"/>
<evidence type="ECO:0000256" key="1">
    <source>
        <dbReference type="ARBA" id="ARBA00007626"/>
    </source>
</evidence>
<dbReference type="PROSITE" id="PS51375">
    <property type="entry name" value="PPR"/>
    <property type="match status" value="1"/>
</dbReference>
<dbReference type="EMBL" id="MVGT01000061">
    <property type="protein sequence ID" value="OVA20643.1"/>
    <property type="molecule type" value="Genomic_DNA"/>
</dbReference>
<dbReference type="Pfam" id="PF12854">
    <property type="entry name" value="PPR_1"/>
    <property type="match status" value="1"/>
</dbReference>
<reference evidence="4 5" key="1">
    <citation type="journal article" date="2017" name="Mol. Plant">
        <title>The Genome of Medicinal Plant Macleaya cordata Provides New Insights into Benzylisoquinoline Alkaloids Metabolism.</title>
        <authorList>
            <person name="Liu X."/>
            <person name="Liu Y."/>
            <person name="Huang P."/>
            <person name="Ma Y."/>
            <person name="Qing Z."/>
            <person name="Tang Q."/>
            <person name="Cao H."/>
            <person name="Cheng P."/>
            <person name="Zheng Y."/>
            <person name="Yuan Z."/>
            <person name="Zhou Y."/>
            <person name="Liu J."/>
            <person name="Tang Z."/>
            <person name="Zhuo Y."/>
            <person name="Zhang Y."/>
            <person name="Yu L."/>
            <person name="Huang J."/>
            <person name="Yang P."/>
            <person name="Peng Q."/>
            <person name="Zhang J."/>
            <person name="Jiang W."/>
            <person name="Zhang Z."/>
            <person name="Lin K."/>
            <person name="Ro D.K."/>
            <person name="Chen X."/>
            <person name="Xiong X."/>
            <person name="Shang Y."/>
            <person name="Huang S."/>
            <person name="Zeng J."/>
        </authorList>
    </citation>
    <scope>NUCLEOTIDE SEQUENCE [LARGE SCALE GENOMIC DNA]</scope>
    <source>
        <strain evidence="5">cv. BLH2017</strain>
        <tissue evidence="4">Root</tissue>
    </source>
</reference>
<protein>
    <submittedName>
        <fullName evidence="4">Pentatricopeptide repeat</fullName>
    </submittedName>
</protein>
<evidence type="ECO:0000256" key="2">
    <source>
        <dbReference type="ARBA" id="ARBA00022737"/>
    </source>
</evidence>
<name>A0A200RD91_MACCD</name>
<organism evidence="4 5">
    <name type="scientific">Macleaya cordata</name>
    <name type="common">Five-seeded plume-poppy</name>
    <name type="synonym">Bocconia cordata</name>
    <dbReference type="NCBI Taxonomy" id="56857"/>
    <lineage>
        <taxon>Eukaryota</taxon>
        <taxon>Viridiplantae</taxon>
        <taxon>Streptophyta</taxon>
        <taxon>Embryophyta</taxon>
        <taxon>Tracheophyta</taxon>
        <taxon>Spermatophyta</taxon>
        <taxon>Magnoliopsida</taxon>
        <taxon>Ranunculales</taxon>
        <taxon>Papaveraceae</taxon>
        <taxon>Papaveroideae</taxon>
        <taxon>Macleaya</taxon>
    </lineage>
</organism>
<dbReference type="InterPro" id="IPR002885">
    <property type="entry name" value="PPR_rpt"/>
</dbReference>
<keyword evidence="5" id="KW-1185">Reference proteome</keyword>
<evidence type="ECO:0000313" key="5">
    <source>
        <dbReference type="Proteomes" id="UP000195402"/>
    </source>
</evidence>
<keyword evidence="2" id="KW-0677">Repeat</keyword>
<dbReference type="Gene3D" id="1.25.40.10">
    <property type="entry name" value="Tetratricopeptide repeat domain"/>
    <property type="match status" value="1"/>
</dbReference>
<dbReference type="OrthoDB" id="185373at2759"/>
<dbReference type="InterPro" id="IPR011990">
    <property type="entry name" value="TPR-like_helical_dom_sf"/>
</dbReference>
<comment type="similarity">
    <text evidence="1">Belongs to the PPR family. P subfamily.</text>
</comment>